<sequence length="191" mass="20793">FVDDTNFSTASKSPSQNVTVLNRAAVIAVDWARNDEATFEKTKTELTKTELIHHSPGRSDLSDYHIIFNGEDIYPSESVKWLGVLINSKLSGAPHIKARASSAGRALNAAMALTHATWGLKPIMVRDLALATVFPRADYRVTSFLPLPVSALKPLECVNKCVAHCITGGYRTASRAALEKDAAILPVHLRL</sequence>
<dbReference type="AlphaFoldDB" id="A0AAD7DKC3"/>
<accession>A0AAD7DKC3</accession>
<gene>
    <name evidence="1" type="ORF">B0H16DRAFT_1265878</name>
</gene>
<comment type="caution">
    <text evidence="1">The sequence shown here is derived from an EMBL/GenBank/DDBJ whole genome shotgun (WGS) entry which is preliminary data.</text>
</comment>
<dbReference type="EMBL" id="JARKIB010000731">
    <property type="protein sequence ID" value="KAJ7693272.1"/>
    <property type="molecule type" value="Genomic_DNA"/>
</dbReference>
<evidence type="ECO:0000313" key="2">
    <source>
        <dbReference type="Proteomes" id="UP001215598"/>
    </source>
</evidence>
<name>A0AAD7DKC3_9AGAR</name>
<feature type="non-terminal residue" evidence="1">
    <location>
        <position position="1"/>
    </location>
</feature>
<keyword evidence="2" id="KW-1185">Reference proteome</keyword>
<feature type="non-terminal residue" evidence="1">
    <location>
        <position position="191"/>
    </location>
</feature>
<protein>
    <submittedName>
        <fullName evidence="1">Uncharacterized protein</fullName>
    </submittedName>
</protein>
<dbReference type="PANTHER" id="PTHR33481:SF1">
    <property type="entry name" value="ENDONUCLEASE_EXONUCLEASE_PHOSPHATASE DOMAIN-CONTAINING PROTEIN-RELATED"/>
    <property type="match status" value="1"/>
</dbReference>
<reference evidence="1" key="1">
    <citation type="submission" date="2023-03" db="EMBL/GenBank/DDBJ databases">
        <title>Massive genome expansion in bonnet fungi (Mycena s.s.) driven by repeated elements and novel gene families across ecological guilds.</title>
        <authorList>
            <consortium name="Lawrence Berkeley National Laboratory"/>
            <person name="Harder C.B."/>
            <person name="Miyauchi S."/>
            <person name="Viragh M."/>
            <person name="Kuo A."/>
            <person name="Thoen E."/>
            <person name="Andreopoulos B."/>
            <person name="Lu D."/>
            <person name="Skrede I."/>
            <person name="Drula E."/>
            <person name="Henrissat B."/>
            <person name="Morin E."/>
            <person name="Kohler A."/>
            <person name="Barry K."/>
            <person name="LaButti K."/>
            <person name="Morin E."/>
            <person name="Salamov A."/>
            <person name="Lipzen A."/>
            <person name="Mereny Z."/>
            <person name="Hegedus B."/>
            <person name="Baldrian P."/>
            <person name="Stursova M."/>
            <person name="Weitz H."/>
            <person name="Taylor A."/>
            <person name="Grigoriev I.V."/>
            <person name="Nagy L.G."/>
            <person name="Martin F."/>
            <person name="Kauserud H."/>
        </authorList>
    </citation>
    <scope>NUCLEOTIDE SEQUENCE</scope>
    <source>
        <strain evidence="1">CBHHK182m</strain>
    </source>
</reference>
<proteinExistence type="predicted"/>
<organism evidence="1 2">
    <name type="scientific">Mycena metata</name>
    <dbReference type="NCBI Taxonomy" id="1033252"/>
    <lineage>
        <taxon>Eukaryota</taxon>
        <taxon>Fungi</taxon>
        <taxon>Dikarya</taxon>
        <taxon>Basidiomycota</taxon>
        <taxon>Agaricomycotina</taxon>
        <taxon>Agaricomycetes</taxon>
        <taxon>Agaricomycetidae</taxon>
        <taxon>Agaricales</taxon>
        <taxon>Marasmiineae</taxon>
        <taxon>Mycenaceae</taxon>
        <taxon>Mycena</taxon>
    </lineage>
</organism>
<dbReference type="PANTHER" id="PTHR33481">
    <property type="entry name" value="REVERSE TRANSCRIPTASE"/>
    <property type="match status" value="1"/>
</dbReference>
<evidence type="ECO:0000313" key="1">
    <source>
        <dbReference type="EMBL" id="KAJ7693272.1"/>
    </source>
</evidence>
<dbReference type="Proteomes" id="UP001215598">
    <property type="component" value="Unassembled WGS sequence"/>
</dbReference>